<accession>A0A1M6XIM5</accession>
<dbReference type="SUPFAM" id="SSF52540">
    <property type="entry name" value="P-loop containing nucleoside triphosphate hydrolases"/>
    <property type="match status" value="2"/>
</dbReference>
<dbReference type="Pfam" id="PF02463">
    <property type="entry name" value="SMC_N"/>
    <property type="match status" value="1"/>
</dbReference>
<evidence type="ECO:0000256" key="5">
    <source>
        <dbReference type="ARBA" id="ARBA00023054"/>
    </source>
</evidence>
<dbReference type="SUPFAM" id="SSF75553">
    <property type="entry name" value="Smc hinge domain"/>
    <property type="match status" value="1"/>
</dbReference>
<evidence type="ECO:0000256" key="8">
    <source>
        <dbReference type="SAM" id="MobiDB-lite"/>
    </source>
</evidence>
<keyword evidence="3 7" id="KW-0547">Nucleotide-binding</keyword>
<dbReference type="PIRSF" id="PIRSF005719">
    <property type="entry name" value="SMC"/>
    <property type="match status" value="1"/>
</dbReference>
<evidence type="ECO:0000256" key="6">
    <source>
        <dbReference type="ARBA" id="ARBA00023125"/>
    </source>
</evidence>
<keyword evidence="11" id="KW-1185">Reference proteome</keyword>
<dbReference type="GO" id="GO:0005694">
    <property type="term" value="C:chromosome"/>
    <property type="evidence" value="ECO:0007669"/>
    <property type="project" value="InterPro"/>
</dbReference>
<dbReference type="SMART" id="SM00968">
    <property type="entry name" value="SMC_hinge"/>
    <property type="match status" value="1"/>
</dbReference>
<dbReference type="InterPro" id="IPR003395">
    <property type="entry name" value="RecF/RecN/SMC_N"/>
</dbReference>
<dbReference type="InterPro" id="IPR036277">
    <property type="entry name" value="SMC_hinge_sf"/>
</dbReference>
<evidence type="ECO:0000259" key="9">
    <source>
        <dbReference type="SMART" id="SM00968"/>
    </source>
</evidence>
<comment type="function">
    <text evidence="7">Required for chromosome condensation and partitioning.</text>
</comment>
<dbReference type="Pfam" id="PF06470">
    <property type="entry name" value="SMC_hinge"/>
    <property type="match status" value="1"/>
</dbReference>
<dbReference type="Gene3D" id="3.40.50.300">
    <property type="entry name" value="P-loop containing nucleotide triphosphate hydrolases"/>
    <property type="match status" value="2"/>
</dbReference>
<dbReference type="Proteomes" id="UP000183975">
    <property type="component" value="Unassembled WGS sequence"/>
</dbReference>
<dbReference type="InterPro" id="IPR010935">
    <property type="entry name" value="SMC_hinge"/>
</dbReference>
<dbReference type="InterPro" id="IPR011890">
    <property type="entry name" value="SMC_prok"/>
</dbReference>
<dbReference type="GO" id="GO:0006260">
    <property type="term" value="P:DNA replication"/>
    <property type="evidence" value="ECO:0007669"/>
    <property type="project" value="UniProtKB-UniRule"/>
</dbReference>
<feature type="region of interest" description="Disordered" evidence="8">
    <location>
        <begin position="254"/>
        <end position="276"/>
    </location>
</feature>
<dbReference type="Gene3D" id="6.10.140.1720">
    <property type="match status" value="1"/>
</dbReference>
<dbReference type="RefSeq" id="WP_072852798.1">
    <property type="nucleotide sequence ID" value="NZ_FRAH01000063.1"/>
</dbReference>
<keyword evidence="2 7" id="KW-0963">Cytoplasm</keyword>
<dbReference type="PANTHER" id="PTHR43977">
    <property type="entry name" value="STRUCTURAL MAINTENANCE OF CHROMOSOMES PROTEIN 3"/>
    <property type="match status" value="1"/>
</dbReference>
<comment type="subcellular location">
    <subcellularLocation>
        <location evidence="1 7">Cytoplasm</location>
    </subcellularLocation>
</comment>
<dbReference type="EMBL" id="FRAH01000063">
    <property type="protein sequence ID" value="SHL05791.1"/>
    <property type="molecule type" value="Genomic_DNA"/>
</dbReference>
<evidence type="ECO:0000313" key="10">
    <source>
        <dbReference type="EMBL" id="SHL05791.1"/>
    </source>
</evidence>
<gene>
    <name evidence="7" type="primary">smc</name>
    <name evidence="10" type="ORF">SAMN02745138_02796</name>
</gene>
<dbReference type="OrthoDB" id="9808768at2"/>
<name>A0A1M6XIM5_9FIRM</name>
<evidence type="ECO:0000256" key="7">
    <source>
        <dbReference type="HAMAP-Rule" id="MF_01894"/>
    </source>
</evidence>
<keyword evidence="5 7" id="KW-0175">Coiled coil</keyword>
<evidence type="ECO:0000256" key="4">
    <source>
        <dbReference type="ARBA" id="ARBA00022840"/>
    </source>
</evidence>
<evidence type="ECO:0000256" key="3">
    <source>
        <dbReference type="ARBA" id="ARBA00022741"/>
    </source>
</evidence>
<keyword evidence="6 7" id="KW-0238">DNA-binding</keyword>
<dbReference type="Gene3D" id="3.30.70.1620">
    <property type="match status" value="1"/>
</dbReference>
<dbReference type="FunFam" id="3.40.50.300:FF:000901">
    <property type="entry name" value="Chromosome partition protein Smc"/>
    <property type="match status" value="1"/>
</dbReference>
<dbReference type="GO" id="GO:0007062">
    <property type="term" value="P:sister chromatid cohesion"/>
    <property type="evidence" value="ECO:0007669"/>
    <property type="project" value="InterPro"/>
</dbReference>
<dbReference type="GO" id="GO:0003677">
    <property type="term" value="F:DNA binding"/>
    <property type="evidence" value="ECO:0007669"/>
    <property type="project" value="UniProtKB-UniRule"/>
</dbReference>
<dbReference type="NCBIfam" id="TIGR02168">
    <property type="entry name" value="SMC_prok_B"/>
    <property type="match status" value="1"/>
</dbReference>
<dbReference type="GO" id="GO:0007059">
    <property type="term" value="P:chromosome segregation"/>
    <property type="evidence" value="ECO:0007669"/>
    <property type="project" value="UniProtKB-UniRule"/>
</dbReference>
<evidence type="ECO:0000313" key="11">
    <source>
        <dbReference type="Proteomes" id="UP000183975"/>
    </source>
</evidence>
<dbReference type="AlphaFoldDB" id="A0A1M6XIM5"/>
<protein>
    <recommendedName>
        <fullName evidence="7">Chromosome partition protein Smc</fullName>
    </recommendedName>
</protein>
<comment type="domain">
    <text evidence="7">Contains large globular domains required for ATP hydrolysis at each terminus and a third globular domain forming a flexible hinge near the middle of the molecule. These domains are separated by coiled-coil structures.</text>
</comment>
<dbReference type="CDD" id="cd03278">
    <property type="entry name" value="ABC_SMC_barmotin"/>
    <property type="match status" value="2"/>
</dbReference>
<dbReference type="InterPro" id="IPR027417">
    <property type="entry name" value="P-loop_NTPase"/>
</dbReference>
<dbReference type="InterPro" id="IPR024704">
    <property type="entry name" value="SMC"/>
</dbReference>
<proteinExistence type="inferred from homology"/>
<dbReference type="GO" id="GO:0016887">
    <property type="term" value="F:ATP hydrolysis activity"/>
    <property type="evidence" value="ECO:0007669"/>
    <property type="project" value="InterPro"/>
</dbReference>
<evidence type="ECO:0000256" key="2">
    <source>
        <dbReference type="ARBA" id="ARBA00022490"/>
    </source>
</evidence>
<feature type="coiled-coil region" evidence="7">
    <location>
        <begin position="1007"/>
        <end position="1038"/>
    </location>
</feature>
<comment type="similarity">
    <text evidence="7">Belongs to the SMC family.</text>
</comment>
<feature type="compositionally biased region" description="Low complexity" evidence="8">
    <location>
        <begin position="254"/>
        <end position="265"/>
    </location>
</feature>
<dbReference type="HAMAP" id="MF_01894">
    <property type="entry name" value="Smc_prok"/>
    <property type="match status" value="1"/>
</dbReference>
<feature type="coiled-coil region" evidence="7">
    <location>
        <begin position="681"/>
        <end position="942"/>
    </location>
</feature>
<organism evidence="10 11">
    <name type="scientific">Anaerotignum lactatifermentans DSM 14214</name>
    <dbReference type="NCBI Taxonomy" id="1121323"/>
    <lineage>
        <taxon>Bacteria</taxon>
        <taxon>Bacillati</taxon>
        <taxon>Bacillota</taxon>
        <taxon>Clostridia</taxon>
        <taxon>Lachnospirales</taxon>
        <taxon>Anaerotignaceae</taxon>
        <taxon>Anaerotignum</taxon>
    </lineage>
</organism>
<evidence type="ECO:0000256" key="1">
    <source>
        <dbReference type="ARBA" id="ARBA00004496"/>
    </source>
</evidence>
<reference evidence="10 11" key="1">
    <citation type="submission" date="2016-11" db="EMBL/GenBank/DDBJ databases">
        <authorList>
            <person name="Jaros S."/>
            <person name="Januszkiewicz K."/>
            <person name="Wedrychowicz H."/>
        </authorList>
    </citation>
    <scope>NUCLEOTIDE SEQUENCE [LARGE SCALE GENOMIC DNA]</scope>
    <source>
        <strain evidence="10 11">DSM 14214</strain>
    </source>
</reference>
<feature type="domain" description="SMC hinge" evidence="9">
    <location>
        <begin position="522"/>
        <end position="639"/>
    </location>
</feature>
<keyword evidence="4 7" id="KW-0067">ATP-binding</keyword>
<dbReference type="GO" id="GO:0005737">
    <property type="term" value="C:cytoplasm"/>
    <property type="evidence" value="ECO:0007669"/>
    <property type="project" value="UniProtKB-SubCell"/>
</dbReference>
<dbReference type="Gene3D" id="1.20.1060.20">
    <property type="match status" value="1"/>
</dbReference>
<comment type="subunit">
    <text evidence="7">Homodimer.</text>
</comment>
<sequence>MYLKRLDLQGFKSFPEKVKLEFNPGITAVVGPNGSGKSNVSDAVRWVLGEQRAKSLRGDKMEDVIFAGTESRKPQGFAEVTIVIDNQDGRMPVEFTEVQVTRRVFRSGESEYRINGAACRLKDIQELFMDTGVGREGYSIVGQGRIDEILNAKGEERRRIFEEATGIVKYKTRKIEATNKLEKEQQNLLRVEDIISELEGQLAPLEEQSETARQFLSLREQLKQAEIAMFCTEAEQMEQEFDRLTEQMALAAEQQAAAQEEGNAAKTQIAEKKQQNEEKNAALQTLNDTIAQVKADIEKTEGRIRLAEEQSQNDAANLTRMEKEVAAKEKQQAEKQQETEVCRSRITALKMTMDREQEQLDTLEASYESLSSTLQQHESRAESFKDEIFEQIRIGTEAKGEIAKREAMMEQFSSRKEQLETEIAHTQSRLEHQEVHQKVLEKKAQEQQETAEFLEQELDALEQDSRHASETKAKAERALAQQERVVSEKKSRLRLLSELEREHEGFYNSVKSLLNLPDQKERGICGAVGQLLQVEEAYETAIEAALGGAMQNVVTKTEEDAKNAIQYLKQRRLGRATFLPITAVKGRGLEGRPAILEERGVIGTADTLVTFAEEYRGIMTYLLGRILIVENLDEAVRLAKKYRHQYKMVTLEGDIMNPGGAMTGGSQAKKTTNIFGRTREIHTLQKELEDAGKQTASLEEALQLAEEDLQEIAEQIMEKKLELQKLTVTIQTGKGEMAKMESEIAETNSRLKLLELEERQLADQLSRAEGDIAKSKETLAQSEAAMAEANESLSAFQENLAEEKEQRDHLMEEITQVKIRISNSGQQIYAAEETVLRLQQEAETLQKETRQLHQQMELLRESGDKRGETQEALHAEREKLEQQEETLRQQLEETNALIASLTADTAELEEAVQTAADTAAKLENELFRIETKQEKINEEKQRIFDRMWEEYEITIGAAKEASKEEKRPYGELKRLSKEWKNDMRALGNVNVGAIDQYREVKERFDFLTNQRADILEAEEKLRQIIAELTELMEKQFREQFAVISKNFSEVFQEMFGGGKAYLKLSDDANALESSIDIVAQPPGKSLQNMQLLSGGERALTAIAILFSILKMKPSPFCILDEIEAALDDANVRRYAQYLTRFSKETQFIVITHRKGTMEYADVMYGVTMQEKGVSKLISVDFSKAQEDVV</sequence>
<feature type="binding site" evidence="7">
    <location>
        <begin position="32"/>
        <end position="39"/>
    </location>
    <ligand>
        <name>ATP</name>
        <dbReference type="ChEBI" id="CHEBI:30616"/>
    </ligand>
</feature>
<dbReference type="GO" id="GO:0030261">
    <property type="term" value="P:chromosome condensation"/>
    <property type="evidence" value="ECO:0007669"/>
    <property type="project" value="InterPro"/>
</dbReference>
<dbReference type="GO" id="GO:0005524">
    <property type="term" value="F:ATP binding"/>
    <property type="evidence" value="ECO:0007669"/>
    <property type="project" value="UniProtKB-UniRule"/>
</dbReference>
<dbReference type="FunFam" id="3.40.50.300:FF:000984">
    <property type="entry name" value="Chromosome partition protein Smc"/>
    <property type="match status" value="1"/>
</dbReference>